<evidence type="ECO:0000256" key="4">
    <source>
        <dbReference type="RuleBase" id="RU003690"/>
    </source>
</evidence>
<keyword evidence="2" id="KW-0378">Hydrolase</keyword>
<gene>
    <name evidence="5" type="ORF">AH68_10065</name>
</gene>
<name>A0A0A7I517_9BIFI</name>
<evidence type="ECO:0000256" key="1">
    <source>
        <dbReference type="ARBA" id="ARBA00010838"/>
    </source>
</evidence>
<dbReference type="GO" id="GO:0005829">
    <property type="term" value="C:cytosol"/>
    <property type="evidence" value="ECO:0007669"/>
    <property type="project" value="TreeGrafter"/>
</dbReference>
<dbReference type="InterPro" id="IPR033132">
    <property type="entry name" value="GH_1_N_CS"/>
</dbReference>
<sequence>MNYRFPEGFTWGTATASYQVEGAIHEGGRTPSIWDTFCARPDTIFDGSSGENACDQYHRYPQDISLMKELGIGAYRMSIAWPRIQPTPDGTVNAEGLDHYRRVLDMLRDNGIRPVVTLYHWDLPQYLQDCGGWPRRDTALRFAEYAASLAKAFGDRVDTWTTLNEPWCAAYLGYGCGDHAPGIKDHAQALAAVHHLNLAHGLGVRAIRAELGDKARCSVTLNLSVTRAATDSKEDVMAKKRADLFNNEVFLGPMLEGRYDSELLTATARVTDWNFVHDGDLESIRQPIDVLGVNYYSTNTVRYRADATSIASDETAPVATTPAGLDVHHNPIPAQEHVETLPPEGELTAMGWNQDPQGLTDILLELTRRYPGLELMVTENGSAWDDEVSKDDSVAGVLGPMVADDAASWSVVPGRIVHDPKRVAYLDAHILAVARAIDAGAKVTGYYAWSLLDNFEWALGYTKRFGIVRVDYGTQERIWKDSGLRYRDIAHTNVI</sequence>
<dbReference type="KEGG" id="bka:AH68_10065"/>
<reference evidence="5 6" key="1">
    <citation type="journal article" date="2015" name="Genome Announc.">
        <title>Complete and Assembled Genome Sequence of Bifidobacterium kashiwanohense PV20-2, Isolated from the Feces of an Anemic Kenyan Infant.</title>
        <authorList>
            <person name="Vazquez-Gutierrez P."/>
            <person name="Lacroix C."/>
            <person name="Chassard C."/>
            <person name="Klumpp J."/>
            <person name="Jans C."/>
            <person name="Stevens M.J."/>
        </authorList>
    </citation>
    <scope>NUCLEOTIDE SEQUENCE [LARGE SCALE GENOMIC DNA]</scope>
    <source>
        <strain evidence="5 6">PV20-2</strain>
    </source>
</reference>
<dbReference type="PRINTS" id="PR00131">
    <property type="entry name" value="GLHYDRLASE1"/>
</dbReference>
<dbReference type="PANTHER" id="PTHR10353:SF36">
    <property type="entry name" value="LP05116P"/>
    <property type="match status" value="1"/>
</dbReference>
<dbReference type="GO" id="GO:0016052">
    <property type="term" value="P:carbohydrate catabolic process"/>
    <property type="evidence" value="ECO:0007669"/>
    <property type="project" value="TreeGrafter"/>
</dbReference>
<dbReference type="AlphaFoldDB" id="A0A0A7I517"/>
<evidence type="ECO:0000313" key="6">
    <source>
        <dbReference type="Proteomes" id="UP000030625"/>
    </source>
</evidence>
<dbReference type="InterPro" id="IPR001360">
    <property type="entry name" value="Glyco_hydro_1"/>
</dbReference>
<dbReference type="EMBL" id="CP007456">
    <property type="protein sequence ID" value="AIZ15318.1"/>
    <property type="molecule type" value="Genomic_DNA"/>
</dbReference>
<organism evidence="5 6">
    <name type="scientific">Bifidobacterium catenulatum PV20-2</name>
    <dbReference type="NCBI Taxonomy" id="1447716"/>
    <lineage>
        <taxon>Bacteria</taxon>
        <taxon>Bacillati</taxon>
        <taxon>Actinomycetota</taxon>
        <taxon>Actinomycetes</taxon>
        <taxon>Bifidobacteriales</taxon>
        <taxon>Bifidobacteriaceae</taxon>
        <taxon>Bifidobacterium</taxon>
    </lineage>
</organism>
<evidence type="ECO:0000313" key="5">
    <source>
        <dbReference type="EMBL" id="AIZ15318.1"/>
    </source>
</evidence>
<accession>A0A0A7I517</accession>
<dbReference type="Pfam" id="PF00232">
    <property type="entry name" value="Glyco_hydro_1"/>
    <property type="match status" value="1"/>
</dbReference>
<evidence type="ECO:0000256" key="2">
    <source>
        <dbReference type="ARBA" id="ARBA00022801"/>
    </source>
</evidence>
<keyword evidence="3" id="KW-0326">Glycosidase</keyword>
<dbReference type="PANTHER" id="PTHR10353">
    <property type="entry name" value="GLYCOSYL HYDROLASE"/>
    <property type="match status" value="1"/>
</dbReference>
<evidence type="ECO:0000256" key="3">
    <source>
        <dbReference type="ARBA" id="ARBA00023295"/>
    </source>
</evidence>
<dbReference type="PROSITE" id="PS00653">
    <property type="entry name" value="GLYCOSYL_HYDROL_F1_2"/>
    <property type="match status" value="1"/>
</dbReference>
<dbReference type="Gene3D" id="3.20.20.80">
    <property type="entry name" value="Glycosidases"/>
    <property type="match status" value="1"/>
</dbReference>
<comment type="similarity">
    <text evidence="1 4">Belongs to the glycosyl hydrolase 1 family.</text>
</comment>
<dbReference type="RefSeq" id="WP_039199521.1">
    <property type="nucleotide sequence ID" value="NZ_CP007456.1"/>
</dbReference>
<dbReference type="HOGENOM" id="CLU_001859_1_0_11"/>
<dbReference type="InterPro" id="IPR017853">
    <property type="entry name" value="GH"/>
</dbReference>
<dbReference type="STRING" id="1447716.AH68_10065"/>
<dbReference type="SUPFAM" id="SSF51445">
    <property type="entry name" value="(Trans)glycosidases"/>
    <property type="match status" value="1"/>
</dbReference>
<proteinExistence type="inferred from homology"/>
<dbReference type="GO" id="GO:0008422">
    <property type="term" value="F:beta-glucosidase activity"/>
    <property type="evidence" value="ECO:0007669"/>
    <property type="project" value="TreeGrafter"/>
</dbReference>
<protein>
    <submittedName>
        <fullName evidence="5">Beta-glucosidase</fullName>
    </submittedName>
</protein>
<dbReference type="OrthoDB" id="9765195at2"/>
<dbReference type="Proteomes" id="UP000030625">
    <property type="component" value="Chromosome"/>
</dbReference>